<evidence type="ECO:0000256" key="6">
    <source>
        <dbReference type="ARBA" id="ARBA00029833"/>
    </source>
</evidence>
<keyword evidence="7" id="KW-0472">Membrane</keyword>
<comment type="similarity">
    <text evidence="1">Belongs to the ATG10 family.</text>
</comment>
<keyword evidence="5" id="KW-0072">Autophagy</keyword>
<dbReference type="GO" id="GO:0000422">
    <property type="term" value="P:autophagy of mitochondrion"/>
    <property type="evidence" value="ECO:0007669"/>
    <property type="project" value="TreeGrafter"/>
</dbReference>
<evidence type="ECO:0000256" key="3">
    <source>
        <dbReference type="ARBA" id="ARBA00022679"/>
    </source>
</evidence>
<proteinExistence type="inferred from homology"/>
<keyword evidence="3" id="KW-0808">Transferase</keyword>
<keyword evidence="7" id="KW-0812">Transmembrane</keyword>
<reference evidence="8 9" key="1">
    <citation type="journal article" date="2018" name="MBio">
        <title>Comparative Genomics Reveals the Core Gene Toolbox for the Fungus-Insect Symbiosis.</title>
        <authorList>
            <person name="Wang Y."/>
            <person name="Stata M."/>
            <person name="Wang W."/>
            <person name="Stajich J.E."/>
            <person name="White M.M."/>
            <person name="Moncalvo J.M."/>
        </authorList>
    </citation>
    <scope>NUCLEOTIDE SEQUENCE [LARGE SCALE GENOMIC DNA]</scope>
    <source>
        <strain evidence="8 9">SC-DP-2</strain>
    </source>
</reference>
<evidence type="ECO:0000256" key="5">
    <source>
        <dbReference type="ARBA" id="ARBA00023006"/>
    </source>
</evidence>
<keyword evidence="9" id="KW-1185">Reference proteome</keyword>
<organism evidence="8 9">
    <name type="scientific">Smittium megazygosporum</name>
    <dbReference type="NCBI Taxonomy" id="133381"/>
    <lineage>
        <taxon>Eukaryota</taxon>
        <taxon>Fungi</taxon>
        <taxon>Fungi incertae sedis</taxon>
        <taxon>Zoopagomycota</taxon>
        <taxon>Kickxellomycotina</taxon>
        <taxon>Harpellomycetes</taxon>
        <taxon>Harpellales</taxon>
        <taxon>Legeriomycetaceae</taxon>
        <taxon>Smittium</taxon>
    </lineage>
</organism>
<dbReference type="GO" id="GO:0000045">
    <property type="term" value="P:autophagosome assembly"/>
    <property type="evidence" value="ECO:0007669"/>
    <property type="project" value="TreeGrafter"/>
</dbReference>
<evidence type="ECO:0000256" key="7">
    <source>
        <dbReference type="SAM" id="Phobius"/>
    </source>
</evidence>
<sequence>MNNANVELSSVEFSQFAKKLSNHLKGFEQGDFSVKLLESVSPFQKEPVLVLKKVIFSFEQKSSTQTEDDSYVLASTKDHESETSNSDSIELLCIEDEELNDLSLEESIMEITGENAVLPRGEFYSAIGIQDHPYLQKPFYFLHPCETHQLMGLVTNNFQDFDENKKEINQRDTKKFENYISIWLGLVGPIVLLYLPQNAIWPQEPEK</sequence>
<evidence type="ECO:0000256" key="1">
    <source>
        <dbReference type="ARBA" id="ARBA00005696"/>
    </source>
</evidence>
<evidence type="ECO:0000313" key="9">
    <source>
        <dbReference type="Proteomes" id="UP000245609"/>
    </source>
</evidence>
<feature type="transmembrane region" description="Helical" evidence="7">
    <location>
        <begin position="176"/>
        <end position="195"/>
    </location>
</feature>
<comment type="caution">
    <text evidence="8">The sequence shown here is derived from an EMBL/GenBank/DDBJ whole genome shotgun (WGS) entry which is preliminary data.</text>
</comment>
<keyword evidence="4" id="KW-0833">Ubl conjugation pathway</keyword>
<dbReference type="EMBL" id="MBFS01003003">
    <property type="protein sequence ID" value="PVU89972.1"/>
    <property type="molecule type" value="Genomic_DNA"/>
</dbReference>
<dbReference type="PANTHER" id="PTHR14957">
    <property type="entry name" value="UBIQUITIN-LIKE-CONJUGATING ENZYME ATG10"/>
    <property type="match status" value="1"/>
</dbReference>
<dbReference type="GO" id="GO:0005829">
    <property type="term" value="C:cytosol"/>
    <property type="evidence" value="ECO:0007669"/>
    <property type="project" value="TreeGrafter"/>
</dbReference>
<evidence type="ECO:0000256" key="4">
    <source>
        <dbReference type="ARBA" id="ARBA00022786"/>
    </source>
</evidence>
<accession>A0A2T9YC97</accession>
<name>A0A2T9YC97_9FUNG</name>
<dbReference type="GO" id="GO:0032446">
    <property type="term" value="P:protein modification by small protein conjugation"/>
    <property type="evidence" value="ECO:0007669"/>
    <property type="project" value="TreeGrafter"/>
</dbReference>
<protein>
    <recommendedName>
        <fullName evidence="2">Ubiquitin-like-conjugating enzyme ATG10</fullName>
    </recommendedName>
    <alternativeName>
        <fullName evidence="6">Autophagy-related protein 10</fullName>
    </alternativeName>
</protein>
<evidence type="ECO:0000313" key="8">
    <source>
        <dbReference type="EMBL" id="PVU89972.1"/>
    </source>
</evidence>
<dbReference type="GO" id="GO:0061651">
    <property type="term" value="F:Atg12 conjugating enzyme activity"/>
    <property type="evidence" value="ECO:0007669"/>
    <property type="project" value="TreeGrafter"/>
</dbReference>
<dbReference type="Proteomes" id="UP000245609">
    <property type="component" value="Unassembled WGS sequence"/>
</dbReference>
<dbReference type="InterPro" id="IPR007135">
    <property type="entry name" value="Atg3/Atg10"/>
</dbReference>
<dbReference type="Gene3D" id="3.30.1460.50">
    <property type="match status" value="1"/>
</dbReference>
<gene>
    <name evidence="8" type="ORF">BB560_006257</name>
</gene>
<dbReference type="OrthoDB" id="4089664at2759"/>
<dbReference type="Pfam" id="PF03987">
    <property type="entry name" value="Autophagy_act_C"/>
    <property type="match status" value="1"/>
</dbReference>
<dbReference type="STRING" id="133381.A0A2T9YC97"/>
<dbReference type="AlphaFoldDB" id="A0A2T9YC97"/>
<evidence type="ECO:0000256" key="2">
    <source>
        <dbReference type="ARBA" id="ARBA00021099"/>
    </source>
</evidence>
<keyword evidence="7" id="KW-1133">Transmembrane helix</keyword>
<dbReference type="PANTHER" id="PTHR14957:SF1">
    <property type="entry name" value="UBIQUITIN-LIKE-CONJUGATING ENZYME ATG10"/>
    <property type="match status" value="1"/>
</dbReference>